<dbReference type="AlphaFoldDB" id="A0A8C1FL51"/>
<keyword evidence="6" id="KW-0694">RNA-binding</keyword>
<keyword evidence="12" id="KW-1185">Reference proteome</keyword>
<evidence type="ECO:0000256" key="5">
    <source>
        <dbReference type="ARBA" id="ARBA00022845"/>
    </source>
</evidence>
<dbReference type="Gene3D" id="1.25.10.10">
    <property type="entry name" value="Leucine-rich Repeat Variant"/>
    <property type="match status" value="1"/>
</dbReference>
<dbReference type="GO" id="GO:0005829">
    <property type="term" value="C:cytosol"/>
    <property type="evidence" value="ECO:0007669"/>
    <property type="project" value="TreeGrafter"/>
</dbReference>
<dbReference type="InterPro" id="IPR016024">
    <property type="entry name" value="ARM-type_fold"/>
</dbReference>
<keyword evidence="3" id="KW-0963">Cytoplasm</keyword>
<keyword evidence="5" id="KW-0810">Translation regulation</keyword>
<feature type="repeat" description="Pumilio" evidence="8">
    <location>
        <begin position="1078"/>
        <end position="1117"/>
    </location>
</feature>
<feature type="repeat" description="Pumilio" evidence="8">
    <location>
        <begin position="857"/>
        <end position="892"/>
    </location>
</feature>
<evidence type="ECO:0000256" key="6">
    <source>
        <dbReference type="ARBA" id="ARBA00022884"/>
    </source>
</evidence>
<proteinExistence type="predicted"/>
<feature type="region of interest" description="Disordered" evidence="9">
    <location>
        <begin position="669"/>
        <end position="696"/>
    </location>
</feature>
<feature type="compositionally biased region" description="Low complexity" evidence="9">
    <location>
        <begin position="613"/>
        <end position="639"/>
    </location>
</feature>
<dbReference type="PANTHER" id="PTHR12537:SF1">
    <property type="entry name" value="PUMILIO HOMOLOG 1"/>
    <property type="match status" value="1"/>
</dbReference>
<feature type="region of interest" description="Disordered" evidence="9">
    <location>
        <begin position="294"/>
        <end position="314"/>
    </location>
</feature>
<dbReference type="Ensembl" id="ENSCCRT00000100934.2">
    <property type="protein sequence ID" value="ENSCCRP00000092958.2"/>
    <property type="gene ID" value="ENSCCRG00000050210.2"/>
</dbReference>
<evidence type="ECO:0000256" key="3">
    <source>
        <dbReference type="ARBA" id="ARBA00022490"/>
    </source>
</evidence>
<organism evidence="11 12">
    <name type="scientific">Cyprinus carpio carpio</name>
    <dbReference type="NCBI Taxonomy" id="630221"/>
    <lineage>
        <taxon>Eukaryota</taxon>
        <taxon>Metazoa</taxon>
        <taxon>Chordata</taxon>
        <taxon>Craniata</taxon>
        <taxon>Vertebrata</taxon>
        <taxon>Euteleostomi</taxon>
        <taxon>Actinopterygii</taxon>
        <taxon>Neopterygii</taxon>
        <taxon>Teleostei</taxon>
        <taxon>Ostariophysi</taxon>
        <taxon>Cypriniformes</taxon>
        <taxon>Cyprinidae</taxon>
        <taxon>Cyprininae</taxon>
        <taxon>Cyprinus</taxon>
    </lineage>
</organism>
<feature type="repeat" description="Pumilio" evidence="8">
    <location>
        <begin position="821"/>
        <end position="856"/>
    </location>
</feature>
<dbReference type="InterPro" id="IPR033133">
    <property type="entry name" value="PUM-HD"/>
</dbReference>
<evidence type="ECO:0000256" key="1">
    <source>
        <dbReference type="ARBA" id="ARBA00004201"/>
    </source>
</evidence>
<feature type="compositionally biased region" description="Pro residues" evidence="9">
    <location>
        <begin position="47"/>
        <end position="57"/>
    </location>
</feature>
<evidence type="ECO:0000256" key="8">
    <source>
        <dbReference type="PROSITE-ProRule" id="PRU00317"/>
    </source>
</evidence>
<feature type="compositionally biased region" description="Low complexity" evidence="9">
    <location>
        <begin position="669"/>
        <end position="687"/>
    </location>
</feature>
<evidence type="ECO:0000256" key="9">
    <source>
        <dbReference type="SAM" id="MobiDB-lite"/>
    </source>
</evidence>
<protein>
    <recommendedName>
        <fullName evidence="7">Pumilio homolog 1</fullName>
    </recommendedName>
</protein>
<dbReference type="PROSITE" id="PS50303">
    <property type="entry name" value="PUM_HD"/>
    <property type="match status" value="1"/>
</dbReference>
<evidence type="ECO:0000313" key="11">
    <source>
        <dbReference type="Ensembl" id="ENSCCRP00000092958.2"/>
    </source>
</evidence>
<feature type="repeat" description="Pumilio" evidence="8">
    <location>
        <begin position="931"/>
        <end position="966"/>
    </location>
</feature>
<feature type="repeat" description="Pumilio" evidence="8">
    <location>
        <begin position="967"/>
        <end position="1002"/>
    </location>
</feature>
<feature type="repeat" description="Pumilio" evidence="8">
    <location>
        <begin position="893"/>
        <end position="930"/>
    </location>
</feature>
<name>A0A8C1FL51_CYPCA</name>
<evidence type="ECO:0000259" key="10">
    <source>
        <dbReference type="PROSITE" id="PS50303"/>
    </source>
</evidence>
<feature type="region of interest" description="Disordered" evidence="9">
    <location>
        <begin position="715"/>
        <end position="746"/>
    </location>
</feature>
<dbReference type="PANTHER" id="PTHR12537">
    <property type="entry name" value="RNA BINDING PROTEIN PUMILIO-RELATED"/>
    <property type="match status" value="1"/>
</dbReference>
<dbReference type="SMART" id="SM00025">
    <property type="entry name" value="Pumilio"/>
    <property type="match status" value="8"/>
</dbReference>
<keyword evidence="4" id="KW-0677">Repeat</keyword>
<dbReference type="SUPFAM" id="SSF48371">
    <property type="entry name" value="ARM repeat"/>
    <property type="match status" value="1"/>
</dbReference>
<dbReference type="FunFam" id="1.25.10.10:FF:000004">
    <property type="entry name" value="Pumilio homolog 1 isoform 2"/>
    <property type="match status" value="1"/>
</dbReference>
<dbReference type="InterPro" id="IPR011989">
    <property type="entry name" value="ARM-like"/>
</dbReference>
<dbReference type="GO" id="GO:0003730">
    <property type="term" value="F:mRNA 3'-UTR binding"/>
    <property type="evidence" value="ECO:0007669"/>
    <property type="project" value="TreeGrafter"/>
</dbReference>
<feature type="repeat" description="Pumilio" evidence="8">
    <location>
        <begin position="1003"/>
        <end position="1038"/>
    </location>
</feature>
<feature type="region of interest" description="Disordered" evidence="9">
    <location>
        <begin position="229"/>
        <end position="256"/>
    </location>
</feature>
<dbReference type="GO" id="GO:0006417">
    <property type="term" value="P:regulation of translation"/>
    <property type="evidence" value="ECO:0007669"/>
    <property type="project" value="UniProtKB-KW"/>
</dbReference>
<dbReference type="InterPro" id="IPR001313">
    <property type="entry name" value="Pumilio_RNA-bd_rpt"/>
</dbReference>
<feature type="domain" description="PUM-HD" evidence="10">
    <location>
        <begin position="801"/>
        <end position="1143"/>
    </location>
</feature>
<accession>A0A8C1FL51</accession>
<dbReference type="GO" id="GO:0035196">
    <property type="term" value="P:miRNA processing"/>
    <property type="evidence" value="ECO:0007669"/>
    <property type="project" value="TreeGrafter"/>
</dbReference>
<dbReference type="GO" id="GO:0043488">
    <property type="term" value="P:regulation of mRNA stability"/>
    <property type="evidence" value="ECO:0007669"/>
    <property type="project" value="TreeGrafter"/>
</dbReference>
<dbReference type="CDD" id="cd07920">
    <property type="entry name" value="Pumilio"/>
    <property type="match status" value="1"/>
</dbReference>
<feature type="region of interest" description="Disordered" evidence="9">
    <location>
        <begin position="45"/>
        <end position="87"/>
    </location>
</feature>
<feature type="compositionally biased region" description="Low complexity" evidence="9">
    <location>
        <begin position="462"/>
        <end position="482"/>
    </location>
</feature>
<dbReference type="PROSITE" id="PS50302">
    <property type="entry name" value="PUM"/>
    <property type="match status" value="8"/>
</dbReference>
<evidence type="ECO:0000256" key="2">
    <source>
        <dbReference type="ARBA" id="ARBA00004463"/>
    </source>
</evidence>
<reference evidence="11" key="1">
    <citation type="submission" date="2025-08" db="UniProtKB">
        <authorList>
            <consortium name="Ensembl"/>
        </authorList>
    </citation>
    <scope>IDENTIFICATION</scope>
</reference>
<feature type="compositionally biased region" description="Low complexity" evidence="9">
    <location>
        <begin position="725"/>
        <end position="746"/>
    </location>
</feature>
<reference evidence="11" key="2">
    <citation type="submission" date="2025-09" db="UniProtKB">
        <authorList>
            <consortium name="Ensembl"/>
        </authorList>
    </citation>
    <scope>IDENTIFICATION</scope>
</reference>
<comment type="subcellular location">
    <subcellularLocation>
        <location evidence="1">Cytoplasm</location>
        <location evidence="1">P-body</location>
    </subcellularLocation>
    <subcellularLocation>
        <location evidence="2">Cytoplasmic granule</location>
    </subcellularLocation>
</comment>
<feature type="repeat" description="Pumilio" evidence="8">
    <location>
        <begin position="1039"/>
        <end position="1074"/>
    </location>
</feature>
<dbReference type="InterPro" id="IPR033712">
    <property type="entry name" value="Pumilio_RNA-bd"/>
</dbReference>
<evidence type="ECO:0000313" key="12">
    <source>
        <dbReference type="Proteomes" id="UP001108240"/>
    </source>
</evidence>
<feature type="compositionally biased region" description="Pro residues" evidence="9">
    <location>
        <begin position="70"/>
        <end position="81"/>
    </location>
</feature>
<feature type="region of interest" description="Disordered" evidence="9">
    <location>
        <begin position="462"/>
        <end position="502"/>
    </location>
</feature>
<dbReference type="Proteomes" id="UP001108240">
    <property type="component" value="Unplaced"/>
</dbReference>
<dbReference type="GO" id="GO:0000932">
    <property type="term" value="C:P-body"/>
    <property type="evidence" value="ECO:0007669"/>
    <property type="project" value="UniProtKB-SubCell"/>
</dbReference>
<feature type="region of interest" description="Disordered" evidence="9">
    <location>
        <begin position="597"/>
        <end position="644"/>
    </location>
</feature>
<dbReference type="GeneTree" id="ENSGT00940000158079"/>
<evidence type="ECO:0000256" key="4">
    <source>
        <dbReference type="ARBA" id="ARBA00022737"/>
    </source>
</evidence>
<feature type="compositionally biased region" description="Basic and acidic residues" evidence="9">
    <location>
        <begin position="240"/>
        <end position="256"/>
    </location>
</feature>
<sequence length="1161" mass="123923">STFPVHSRLGRKCFVCSCVTVSGGMSVACVLKRKAVLWQDSFSPHLRLPPPDRPLPSMPVVLSAAGHTPQPGPSPQAPPPTQGAGRSQDDAMVDYFFQRQHGDQPGYNNCKHRWPTGDNIHADNQVRSMDELNHDFQALALEGRTALGDCKFTYLVFFFLMPPFFSLDHSVSQPIMVQRRPGQGFHGVGEAGSVLSPRSESGGLGVSMVEYVLSSSPAEKMDSCLRKGAFGPRESEADDPEKRVEQKPKTTFDPDRMELKETEPDVLDNPNGLPSQNGLDVDVKDFSRTPGNCPPTGPEVELGGPEMAGGAGPKPAEEFSNIETQNVTLDPMESVSMETLQFADYTGGQLPLDSTAATVGLFDYNSPQQLFQRSSALAVQQLTAAQQQQYALAAAQQQHIGLAPAAFVPNPYIISAAPPGTDPYAAGLAAAATLGPAVMPPQYYGVTPWGVYPANLFQQQAATPSNSANQQSAAQTQQNQQQVMRAGGNQRPLTPSQGQQGQQTEQLVAAAAVNSALAFGQGLAAGVPGYPMLAPAAYYDPTGALVVNTGARGGPVRLMAPASVIISPSAAVAAAAASAGGANAGLGGGASGAFRALSSQQGPGQQGSGALGGSSFYGSGSPGSSSQSSSLFSQGSAQPGSTSLGFNANPSSSLGATLGAALGGFGTAVANSSSSGSRRDSLTGSSDLYKRTPSSLTPIGHGGFYNGLSFSSSPGPVGMPLPNQGPSHSLTPPPSLSTHGSSSSLNLGGLTNGSGRFISAAPGAEAKYRNATTGSSLFSPSSQLFPSSRLRYGMSDVMPSGRSRLLEDFRNNRYPNLQLREIAGHVMEFSQDQHGSRFIQLKLERASPAERQLVFNEILQAAYQLMVDVFGNYVIQKFFEFGSLDQKLALAERIRGHVLSLALQMYGCRVIQKALEFIPSDQQVINEMVRELDGHVLKCVKDQNGNHVVQKCIECVQPHALQFIIDAFKGQVFALSTHPYGCRVIQRILEHCLPEQTLPILEEIHQHTEQLVQDQYGNYVIQHVLEHGRAEDKSKIVSEIRGNVLGLSQHKFASNVVEKCVTHSLRAERAMLIDEVCSMADGPHSALYTMMKDQYANYVVQKMIDVAEPTQRKIVMHKIRPHIATLRKYTYGKHILAKLEKYYMKNGVDLGPLCAPPNGIM</sequence>
<dbReference type="Pfam" id="PF00806">
    <property type="entry name" value="PUF"/>
    <property type="match status" value="8"/>
</dbReference>
<evidence type="ECO:0000256" key="7">
    <source>
        <dbReference type="ARBA" id="ARBA00040564"/>
    </source>
</evidence>